<dbReference type="PROSITE" id="PS50088">
    <property type="entry name" value="ANK_REPEAT"/>
    <property type="match status" value="1"/>
</dbReference>
<dbReference type="InterPro" id="IPR021109">
    <property type="entry name" value="Peptidase_aspartic_dom_sf"/>
</dbReference>
<accession>A0A371HDC8</accession>
<feature type="non-terminal residue" evidence="2">
    <location>
        <position position="1"/>
    </location>
</feature>
<evidence type="ECO:0000313" key="2">
    <source>
        <dbReference type="EMBL" id="RDY00803.1"/>
    </source>
</evidence>
<keyword evidence="3" id="KW-1185">Reference proteome</keyword>
<dbReference type="CDD" id="cd00303">
    <property type="entry name" value="retropepsin_like"/>
    <property type="match status" value="1"/>
</dbReference>
<dbReference type="EMBL" id="QJKJ01002902">
    <property type="protein sequence ID" value="RDY00803.1"/>
    <property type="molecule type" value="Genomic_DNA"/>
</dbReference>
<dbReference type="Gene3D" id="2.40.70.10">
    <property type="entry name" value="Acid Proteases"/>
    <property type="match status" value="1"/>
</dbReference>
<proteinExistence type="predicted"/>
<evidence type="ECO:0000256" key="1">
    <source>
        <dbReference type="PROSITE-ProRule" id="PRU00023"/>
    </source>
</evidence>
<evidence type="ECO:0000313" key="3">
    <source>
        <dbReference type="Proteomes" id="UP000257109"/>
    </source>
</evidence>
<protein>
    <submittedName>
        <fullName evidence="2">Uncharacterized protein</fullName>
    </submittedName>
</protein>
<dbReference type="Proteomes" id="UP000257109">
    <property type="component" value="Unassembled WGS sequence"/>
</dbReference>
<dbReference type="InterPro" id="IPR002110">
    <property type="entry name" value="Ankyrin_rpt"/>
</dbReference>
<sequence length="148" mass="16797">MVTEEEAQEFLKVIRHRNHRELLLKILNEAHVPQDITPAKFGGIINNITTSRHLSFFEEEVPFEGKCHNQPLHIAVRCRNYMIARVLIDNGSSLNVMPKTTLDKLYSPGTILRNSPVVVRAFDGSKREVMGEITLPICIGPTTFNITF</sequence>
<reference evidence="2" key="1">
    <citation type="submission" date="2018-05" db="EMBL/GenBank/DDBJ databases">
        <title>Draft genome of Mucuna pruriens seed.</title>
        <authorList>
            <person name="Nnadi N.E."/>
            <person name="Vos R."/>
            <person name="Hasami M.H."/>
            <person name="Devisetty U.K."/>
            <person name="Aguiy J.C."/>
        </authorList>
    </citation>
    <scope>NUCLEOTIDE SEQUENCE [LARGE SCALE GENOMIC DNA]</scope>
    <source>
        <strain evidence="2">JCA_2017</strain>
    </source>
</reference>
<comment type="caution">
    <text evidence="2">The sequence shown here is derived from an EMBL/GenBank/DDBJ whole genome shotgun (WGS) entry which is preliminary data.</text>
</comment>
<dbReference type="PANTHER" id="PTHR32108">
    <property type="entry name" value="DNA-DIRECTED RNA POLYMERASE SUBUNIT ALPHA"/>
    <property type="match status" value="1"/>
</dbReference>
<dbReference type="OrthoDB" id="1433509at2759"/>
<dbReference type="AlphaFoldDB" id="A0A371HDC8"/>
<keyword evidence="1" id="KW-0040">ANK repeat</keyword>
<name>A0A371HDC8_MUCPR</name>
<organism evidence="2 3">
    <name type="scientific">Mucuna pruriens</name>
    <name type="common">Velvet bean</name>
    <name type="synonym">Dolichos pruriens</name>
    <dbReference type="NCBI Taxonomy" id="157652"/>
    <lineage>
        <taxon>Eukaryota</taxon>
        <taxon>Viridiplantae</taxon>
        <taxon>Streptophyta</taxon>
        <taxon>Embryophyta</taxon>
        <taxon>Tracheophyta</taxon>
        <taxon>Spermatophyta</taxon>
        <taxon>Magnoliopsida</taxon>
        <taxon>eudicotyledons</taxon>
        <taxon>Gunneridae</taxon>
        <taxon>Pentapetalae</taxon>
        <taxon>rosids</taxon>
        <taxon>fabids</taxon>
        <taxon>Fabales</taxon>
        <taxon>Fabaceae</taxon>
        <taxon>Papilionoideae</taxon>
        <taxon>50 kb inversion clade</taxon>
        <taxon>NPAAA clade</taxon>
        <taxon>indigoferoid/millettioid clade</taxon>
        <taxon>Phaseoleae</taxon>
        <taxon>Mucuna</taxon>
    </lineage>
</organism>
<gene>
    <name evidence="2" type="ORF">CR513_15956</name>
</gene>
<dbReference type="PANTHER" id="PTHR32108:SF9">
    <property type="entry name" value="REVERSE TRANSCRIPTASE RNASE H-LIKE DOMAIN-CONTAINING PROTEIN"/>
    <property type="match status" value="1"/>
</dbReference>
<feature type="repeat" description="ANK" evidence="1">
    <location>
        <begin position="67"/>
        <end position="99"/>
    </location>
</feature>